<gene>
    <name evidence="4" type="primary">rpl34e</name>
    <name evidence="5" type="ordered locus">Desmu_1154</name>
</gene>
<dbReference type="GO" id="GO:1990904">
    <property type="term" value="C:ribonucleoprotein complex"/>
    <property type="evidence" value="ECO:0007669"/>
    <property type="project" value="UniProtKB-KW"/>
</dbReference>
<dbReference type="InterPro" id="IPR008195">
    <property type="entry name" value="Ribosomal_eL34"/>
</dbReference>
<dbReference type="Pfam" id="PF01199">
    <property type="entry name" value="Ribosomal_L34e"/>
    <property type="match status" value="1"/>
</dbReference>
<evidence type="ECO:0000256" key="2">
    <source>
        <dbReference type="ARBA" id="ARBA00022980"/>
    </source>
</evidence>
<keyword evidence="3 4" id="KW-0687">Ribonucleoprotein</keyword>
<sequence length="90" mass="10398">MPRPMHRNRSWRRIVVRTPGGEVRVHYEKRRPSQARCAICGKPLNGVPALRPVEMRGLAKTEKRPERPYGGYICHECLARGLREAIRLQA</sequence>
<dbReference type="HAMAP" id="MF_00349">
    <property type="entry name" value="Ribosomal_eL34"/>
    <property type="match status" value="1"/>
</dbReference>
<dbReference type="Gene3D" id="6.20.340.10">
    <property type="match status" value="1"/>
</dbReference>
<protein>
    <recommendedName>
        <fullName evidence="4">Large ribosomal subunit protein eL34</fullName>
    </recommendedName>
</protein>
<accession>E8RAL5</accession>
<dbReference type="GO" id="GO:0003735">
    <property type="term" value="F:structural constituent of ribosome"/>
    <property type="evidence" value="ECO:0007669"/>
    <property type="project" value="InterPro"/>
</dbReference>
<dbReference type="eggNOG" id="arCOG04168">
    <property type="taxonomic scope" value="Archaea"/>
</dbReference>
<proteinExistence type="inferred from homology"/>
<dbReference type="AlphaFoldDB" id="E8RAL5"/>
<evidence type="ECO:0000256" key="4">
    <source>
        <dbReference type="HAMAP-Rule" id="MF_00349"/>
    </source>
</evidence>
<reference evidence="6" key="1">
    <citation type="submission" date="2010-11" db="EMBL/GenBank/DDBJ databases">
        <title>The complete genome of Desulfurococcus mucosus DSM 2162.</title>
        <authorList>
            <consortium name="US DOE Joint Genome Institute (JGI-PGF)"/>
            <person name="Lucas S."/>
            <person name="Copeland A."/>
            <person name="Lapidus A."/>
            <person name="Bruce D."/>
            <person name="Goodwin L."/>
            <person name="Pitluck S."/>
            <person name="Kyrpides N."/>
            <person name="Mavromatis K."/>
            <person name="Pagani I."/>
            <person name="Ivanova N."/>
            <person name="Ovchinnikova G."/>
            <person name="Chertkov O."/>
            <person name="Held B."/>
            <person name="Brettin T."/>
            <person name="Detter J.C."/>
            <person name="Tapia R."/>
            <person name="Han C."/>
            <person name="Land M."/>
            <person name="Hauser L."/>
            <person name="Markowitz V."/>
            <person name="Cheng J.-F."/>
            <person name="Hugenholtz P."/>
            <person name="Woyke T."/>
            <person name="Wu D."/>
            <person name="Wirth R."/>
            <person name="Bilek Y."/>
            <person name="Hader T."/>
            <person name="Klenk H.-P."/>
            <person name="Eisen J.A."/>
        </authorList>
    </citation>
    <scope>NUCLEOTIDE SEQUENCE [LARGE SCALE GENOMIC DNA]</scope>
    <source>
        <strain evidence="6">ATCC 35584 / DSM 2162 / JCM 9187 / O7/1</strain>
    </source>
</reference>
<dbReference type="GeneID" id="10153869"/>
<organism evidence="5 6">
    <name type="scientific">Desulfurococcus mucosus (strain ATCC 35584 / DSM 2162 / JCM 9187 / O7/1)</name>
    <dbReference type="NCBI Taxonomy" id="765177"/>
    <lineage>
        <taxon>Archaea</taxon>
        <taxon>Thermoproteota</taxon>
        <taxon>Thermoprotei</taxon>
        <taxon>Desulfurococcales</taxon>
        <taxon>Desulfurococcaceae</taxon>
        <taxon>Desulfurococcus</taxon>
    </lineage>
</organism>
<evidence type="ECO:0000313" key="6">
    <source>
        <dbReference type="Proteomes" id="UP000001068"/>
    </source>
</evidence>
<name>E8RAL5_DESM0</name>
<dbReference type="InterPro" id="IPR047868">
    <property type="entry name" value="Ribosomal_L34e_arc-type"/>
</dbReference>
<reference evidence="5 6" key="2">
    <citation type="journal article" date="2011" name="Stand. Genomic Sci.">
        <title>Complete genome sequence of Desulfurococcus mucosus type strain (O7/1).</title>
        <authorList>
            <person name="Wirth R."/>
            <person name="Chertkov O."/>
            <person name="Held B."/>
            <person name="Lapidus A."/>
            <person name="Nolan M."/>
            <person name="Lucas S."/>
            <person name="Hammon N."/>
            <person name="Deshpande S."/>
            <person name="Cheng J.F."/>
            <person name="Tapia R."/>
            <person name="Han C."/>
            <person name="Goodwin L."/>
            <person name="Pitluck S."/>
            <person name="Liolios K."/>
            <person name="Ioanna P."/>
            <person name="Ivanova N."/>
            <person name="Mavromatis K."/>
            <person name="Mikhailova N."/>
            <person name="Pati A."/>
            <person name="Chen A."/>
            <person name="Palaniappan K."/>
            <person name="Land M."/>
            <person name="Hauser L."/>
            <person name="Chang Y.J."/>
            <person name="Jeffries C.D."/>
            <person name="Bilek Y."/>
            <person name="Hader T."/>
            <person name="Rohde M."/>
            <person name="Spring S."/>
            <person name="Sikorski J."/>
            <person name="Goker M."/>
            <person name="Woyke T."/>
            <person name="Bristow J."/>
            <person name="Eisen J.A."/>
            <person name="Markowitz V."/>
            <person name="Hugenholtz P."/>
            <person name="Kyrpides N.C."/>
            <person name="Klenk H.P."/>
        </authorList>
    </citation>
    <scope>NUCLEOTIDE SEQUENCE [LARGE SCALE GENOMIC DNA]</scope>
    <source>
        <strain evidence="6">ATCC 35584 / DSM 2162 / JCM 9187 / O7/1</strain>
    </source>
</reference>
<dbReference type="PRINTS" id="PR01250">
    <property type="entry name" value="RIBOSOMALL34"/>
</dbReference>
<dbReference type="NCBIfam" id="NF003143">
    <property type="entry name" value="PRK04059.1"/>
    <property type="match status" value="1"/>
</dbReference>
<keyword evidence="2 4" id="KW-0689">Ribosomal protein</keyword>
<dbReference type="KEGG" id="dmu:Desmu_1154"/>
<dbReference type="STRING" id="765177.Desmu_1154"/>
<keyword evidence="6" id="KW-1185">Reference proteome</keyword>
<evidence type="ECO:0000256" key="1">
    <source>
        <dbReference type="ARBA" id="ARBA00009875"/>
    </source>
</evidence>
<dbReference type="RefSeq" id="WP_013562673.1">
    <property type="nucleotide sequence ID" value="NC_014961.1"/>
</dbReference>
<dbReference type="HOGENOM" id="CLU_118652_2_0_2"/>
<evidence type="ECO:0000313" key="5">
    <source>
        <dbReference type="EMBL" id="ADV65451.1"/>
    </source>
</evidence>
<dbReference type="PANTHER" id="PTHR10759">
    <property type="entry name" value="60S RIBOSOMAL PROTEIN L34"/>
    <property type="match status" value="1"/>
</dbReference>
<comment type="similarity">
    <text evidence="1 4">Belongs to the eukaryotic ribosomal protein eL34 family.</text>
</comment>
<dbReference type="OrthoDB" id="43096at2157"/>
<dbReference type="EMBL" id="CP002363">
    <property type="protein sequence ID" value="ADV65451.1"/>
    <property type="molecule type" value="Genomic_DNA"/>
</dbReference>
<dbReference type="GO" id="GO:0006412">
    <property type="term" value="P:translation"/>
    <property type="evidence" value="ECO:0007669"/>
    <property type="project" value="UniProtKB-UniRule"/>
</dbReference>
<dbReference type="Proteomes" id="UP000001068">
    <property type="component" value="Chromosome"/>
</dbReference>
<dbReference type="GO" id="GO:0005840">
    <property type="term" value="C:ribosome"/>
    <property type="evidence" value="ECO:0007669"/>
    <property type="project" value="UniProtKB-KW"/>
</dbReference>
<dbReference type="InterPro" id="IPR038562">
    <property type="entry name" value="Ribosomal_eL34_C_sf"/>
</dbReference>
<evidence type="ECO:0000256" key="3">
    <source>
        <dbReference type="ARBA" id="ARBA00023274"/>
    </source>
</evidence>